<keyword evidence="8 10" id="KW-0924">Ammonia transport</keyword>
<dbReference type="Gene3D" id="1.10.3430.10">
    <property type="entry name" value="Ammonium transporter AmtB like domains"/>
    <property type="match status" value="1"/>
</dbReference>
<feature type="transmembrane region" description="Helical" evidence="10">
    <location>
        <begin position="219"/>
        <end position="245"/>
    </location>
</feature>
<evidence type="ECO:0000256" key="7">
    <source>
        <dbReference type="ARBA" id="ARBA00023136"/>
    </source>
</evidence>
<feature type="transmembrane region" description="Helical" evidence="10">
    <location>
        <begin position="350"/>
        <end position="372"/>
    </location>
</feature>
<dbReference type="SUPFAM" id="SSF111352">
    <property type="entry name" value="Ammonium transporter"/>
    <property type="match status" value="1"/>
</dbReference>
<dbReference type="Pfam" id="PF00909">
    <property type="entry name" value="Ammonium_transp"/>
    <property type="match status" value="1"/>
</dbReference>
<dbReference type="FunFam" id="1.10.3430.10:FF:000007">
    <property type="entry name" value="Ammonium transporter"/>
    <property type="match status" value="1"/>
</dbReference>
<evidence type="ECO:0000256" key="3">
    <source>
        <dbReference type="ARBA" id="ARBA00022448"/>
    </source>
</evidence>
<accession>A0A0K1E8X0</accession>
<keyword evidence="13" id="KW-1185">Reference proteome</keyword>
<evidence type="ECO:0000256" key="5">
    <source>
        <dbReference type="ARBA" id="ARBA00022692"/>
    </source>
</evidence>
<proteinExistence type="inferred from homology"/>
<feature type="transmembrane region" description="Helical" evidence="10">
    <location>
        <begin position="12"/>
        <end position="30"/>
    </location>
</feature>
<dbReference type="InterPro" id="IPR018047">
    <property type="entry name" value="Ammonium_transpt_CS"/>
</dbReference>
<evidence type="ECO:0000256" key="8">
    <source>
        <dbReference type="ARBA" id="ARBA00023177"/>
    </source>
</evidence>
<evidence type="ECO:0000256" key="9">
    <source>
        <dbReference type="ARBA" id="ARBA00050025"/>
    </source>
</evidence>
<dbReference type="GO" id="GO:0005886">
    <property type="term" value="C:plasma membrane"/>
    <property type="evidence" value="ECO:0007669"/>
    <property type="project" value="UniProtKB-SubCell"/>
</dbReference>
<feature type="transmembrane region" description="Helical" evidence="10">
    <location>
        <begin position="42"/>
        <end position="64"/>
    </location>
</feature>
<dbReference type="InterPro" id="IPR024041">
    <property type="entry name" value="NH4_transpt_AmtB-like_dom"/>
</dbReference>
<reference evidence="12 13" key="1">
    <citation type="submission" date="2015-07" db="EMBL/GenBank/DDBJ databases">
        <title>Genome analysis of myxobacterium Chondromyces crocatus Cm c5 reveals a high potential for natural compound synthesis and the genetic basis for the loss of fruiting body formation.</title>
        <authorList>
            <person name="Zaburannyi N."/>
            <person name="Bunk B."/>
            <person name="Maier J."/>
            <person name="Overmann J."/>
            <person name="Mueller R."/>
        </authorList>
    </citation>
    <scope>NUCLEOTIDE SEQUENCE [LARGE SCALE GENOMIC DNA]</scope>
    <source>
        <strain evidence="12 13">Cm c5</strain>
    </source>
</reference>
<feature type="transmembrane region" description="Helical" evidence="10">
    <location>
        <begin position="280"/>
        <end position="299"/>
    </location>
</feature>
<dbReference type="Proteomes" id="UP000067626">
    <property type="component" value="Chromosome"/>
</dbReference>
<evidence type="ECO:0000256" key="10">
    <source>
        <dbReference type="RuleBase" id="RU362002"/>
    </source>
</evidence>
<protein>
    <recommendedName>
        <fullName evidence="9 10">Ammonium transporter</fullName>
    </recommendedName>
</protein>
<feature type="domain" description="Ammonium transporter AmtB-like" evidence="11">
    <location>
        <begin position="9"/>
        <end position="402"/>
    </location>
</feature>
<evidence type="ECO:0000313" key="12">
    <source>
        <dbReference type="EMBL" id="AKT37117.1"/>
    </source>
</evidence>
<dbReference type="GO" id="GO:0008519">
    <property type="term" value="F:ammonium channel activity"/>
    <property type="evidence" value="ECO:0007669"/>
    <property type="project" value="InterPro"/>
</dbReference>
<dbReference type="InterPro" id="IPR001905">
    <property type="entry name" value="Ammonium_transpt"/>
</dbReference>
<organism evidence="12 13">
    <name type="scientific">Chondromyces crocatus</name>
    <dbReference type="NCBI Taxonomy" id="52"/>
    <lineage>
        <taxon>Bacteria</taxon>
        <taxon>Pseudomonadati</taxon>
        <taxon>Myxococcota</taxon>
        <taxon>Polyangia</taxon>
        <taxon>Polyangiales</taxon>
        <taxon>Polyangiaceae</taxon>
        <taxon>Chondromyces</taxon>
    </lineage>
</organism>
<keyword evidence="3 10" id="KW-0813">Transport</keyword>
<evidence type="ECO:0000256" key="6">
    <source>
        <dbReference type="ARBA" id="ARBA00022989"/>
    </source>
</evidence>
<feature type="transmembrane region" description="Helical" evidence="10">
    <location>
        <begin position="257"/>
        <end position="274"/>
    </location>
</feature>
<feature type="transmembrane region" description="Helical" evidence="10">
    <location>
        <begin position="193"/>
        <end position="213"/>
    </location>
</feature>
<feature type="transmembrane region" description="Helical" evidence="10">
    <location>
        <begin position="94"/>
        <end position="117"/>
    </location>
</feature>
<comment type="similarity">
    <text evidence="2 10">Belongs to the ammonia transporter channel (TC 1.A.11.2) family.</text>
</comment>
<dbReference type="PANTHER" id="PTHR43029:SF10">
    <property type="entry name" value="AMMONIUM TRANSPORTER MEP2"/>
    <property type="match status" value="1"/>
</dbReference>
<dbReference type="NCBIfam" id="TIGR00836">
    <property type="entry name" value="amt"/>
    <property type="match status" value="1"/>
</dbReference>
<dbReference type="PROSITE" id="PS01219">
    <property type="entry name" value="AMMONIUM_TRANSP"/>
    <property type="match status" value="1"/>
</dbReference>
<dbReference type="PATRIC" id="fig|52.7.peg.1329"/>
<evidence type="ECO:0000259" key="11">
    <source>
        <dbReference type="Pfam" id="PF00909"/>
    </source>
</evidence>
<dbReference type="InterPro" id="IPR029020">
    <property type="entry name" value="Ammonium/urea_transptr"/>
</dbReference>
<evidence type="ECO:0000256" key="1">
    <source>
        <dbReference type="ARBA" id="ARBA00004651"/>
    </source>
</evidence>
<sequence length="404" mass="41949">MQIDSGDTAWLLVSTALVLFMTPGLALFYGGMVRRKNVLSTLMHAFAALGVISLQWVLFGYSLAFGTSHAGLIGGFDHVGLSGLAGTARGTVPALAFCAFQMMFAVITPALIAGAFAERMRFSAYLVFAVLWTTLVYDPVAHWVWAEEGWLFEMAALDFAGGTVVHLAAGVSALVCSLVIGRRTGWPHERHQPHNLTMTLLGAGILWFGWFGFNAGSALAANGLAAMALVGTHAAAAAGACGWVLVEWAQRRKPTALGVASGLVAGLVGITPAAGFVSPLAALVIGFLSGAACYGAVLLKERLRYDDSLDAFGVHGVGGLLGALLTGVFARKALNDGGQDGLLAGNPGQLVPQVAGIVAVGLYAAVVTFGLLKLLDKLMGLRVPVPEEREGLDATEHGETGYAL</sequence>
<dbReference type="AlphaFoldDB" id="A0A0K1E8X0"/>
<feature type="transmembrane region" description="Helical" evidence="10">
    <location>
        <begin position="157"/>
        <end position="181"/>
    </location>
</feature>
<comment type="subcellular location">
    <subcellularLocation>
        <location evidence="1 10">Cell membrane</location>
        <topology evidence="1 10">Multi-pass membrane protein</topology>
    </subcellularLocation>
</comment>
<evidence type="ECO:0000256" key="4">
    <source>
        <dbReference type="ARBA" id="ARBA00022475"/>
    </source>
</evidence>
<feature type="transmembrane region" description="Helical" evidence="10">
    <location>
        <begin position="124"/>
        <end position="145"/>
    </location>
</feature>
<dbReference type="EMBL" id="CP012159">
    <property type="protein sequence ID" value="AKT37117.1"/>
    <property type="molecule type" value="Genomic_DNA"/>
</dbReference>
<dbReference type="KEGG" id="ccro:CMC5_012470"/>
<evidence type="ECO:0000313" key="13">
    <source>
        <dbReference type="Proteomes" id="UP000067626"/>
    </source>
</evidence>
<dbReference type="PANTHER" id="PTHR43029">
    <property type="entry name" value="AMMONIUM TRANSPORTER MEP2"/>
    <property type="match status" value="1"/>
</dbReference>
<name>A0A0K1E8X0_CHOCO</name>
<keyword evidence="4" id="KW-1003">Cell membrane</keyword>
<evidence type="ECO:0000256" key="2">
    <source>
        <dbReference type="ARBA" id="ARBA00005887"/>
    </source>
</evidence>
<feature type="transmembrane region" description="Helical" evidence="10">
    <location>
        <begin position="311"/>
        <end position="330"/>
    </location>
</feature>
<dbReference type="STRING" id="52.CMC5_012470"/>
<dbReference type="RefSeq" id="WP_050429529.1">
    <property type="nucleotide sequence ID" value="NZ_CP012159.1"/>
</dbReference>
<keyword evidence="6 10" id="KW-1133">Transmembrane helix</keyword>
<keyword evidence="5 10" id="KW-0812">Transmembrane</keyword>
<gene>
    <name evidence="12" type="ORF">CMC5_012470</name>
</gene>
<keyword evidence="7 10" id="KW-0472">Membrane</keyword>
<dbReference type="OrthoDB" id="9814202at2"/>